<dbReference type="Proteomes" id="UP001172673">
    <property type="component" value="Unassembled WGS sequence"/>
</dbReference>
<dbReference type="InterPro" id="IPR037524">
    <property type="entry name" value="PA14/GLEYA"/>
</dbReference>
<dbReference type="InterPro" id="IPR018871">
    <property type="entry name" value="GLEYA_adhesin_domain"/>
</dbReference>
<reference evidence="2" key="1">
    <citation type="submission" date="2022-10" db="EMBL/GenBank/DDBJ databases">
        <title>Culturing micro-colonial fungi from biological soil crusts in the Mojave desert and describing Neophaeococcomyces mojavensis, and introducing the new genera and species Taxawa tesnikishii.</title>
        <authorList>
            <person name="Kurbessoian T."/>
            <person name="Stajich J.E."/>
        </authorList>
    </citation>
    <scope>NUCLEOTIDE SEQUENCE</scope>
    <source>
        <strain evidence="2">TK_41</strain>
    </source>
</reference>
<comment type="caution">
    <text evidence="2">The sequence shown here is derived from an EMBL/GenBank/DDBJ whole genome shotgun (WGS) entry which is preliminary data.</text>
</comment>
<proteinExistence type="predicted"/>
<dbReference type="AlphaFoldDB" id="A0AA39CNA9"/>
<evidence type="ECO:0000313" key="2">
    <source>
        <dbReference type="EMBL" id="KAJ9614078.1"/>
    </source>
</evidence>
<accession>A0AA39CNA9</accession>
<protein>
    <recommendedName>
        <fullName evidence="1">PA14 domain-containing protein</fullName>
    </recommendedName>
</protein>
<dbReference type="Gene3D" id="2.60.120.1560">
    <property type="match status" value="1"/>
</dbReference>
<feature type="domain" description="PA14" evidence="1">
    <location>
        <begin position="73"/>
        <end position="240"/>
    </location>
</feature>
<name>A0AA39CNA9_9EURO</name>
<evidence type="ECO:0000259" key="1">
    <source>
        <dbReference type="PROSITE" id="PS51820"/>
    </source>
</evidence>
<dbReference type="Pfam" id="PF10528">
    <property type="entry name" value="GLEYA"/>
    <property type="match status" value="1"/>
</dbReference>
<keyword evidence="3" id="KW-1185">Reference proteome</keyword>
<gene>
    <name evidence="2" type="ORF">H2200_002214</name>
</gene>
<evidence type="ECO:0000313" key="3">
    <source>
        <dbReference type="Proteomes" id="UP001172673"/>
    </source>
</evidence>
<dbReference type="EMBL" id="JAPDRK010000003">
    <property type="protein sequence ID" value="KAJ9614078.1"/>
    <property type="molecule type" value="Genomic_DNA"/>
</dbReference>
<sequence>MLPTPSTTIVTVGTIATKTLGPITITHTATITNHPTAVTTITSITTLTNTHTITLTAATTSVTSTSTATVATVSPTGLAYYFYPSRNDDSDATVEIADLSNNNGYQDSGSVMNLNSIATGGLVLSNPDGNEYDGHDFAFIFQGYLYAADGPGVYTITSRSGYLDDNAAIWSGNNAYGNNWNPNNYDYLALFGQTKTATYTLLANDALPLTIFFANIGGPGTADFVITSPLGKYVDTSRFFVGDCGGGNFVP</sequence>
<organism evidence="2 3">
    <name type="scientific">Cladophialophora chaetospira</name>
    <dbReference type="NCBI Taxonomy" id="386627"/>
    <lineage>
        <taxon>Eukaryota</taxon>
        <taxon>Fungi</taxon>
        <taxon>Dikarya</taxon>
        <taxon>Ascomycota</taxon>
        <taxon>Pezizomycotina</taxon>
        <taxon>Eurotiomycetes</taxon>
        <taxon>Chaetothyriomycetidae</taxon>
        <taxon>Chaetothyriales</taxon>
        <taxon>Herpotrichiellaceae</taxon>
        <taxon>Cladophialophora</taxon>
    </lineage>
</organism>
<dbReference type="PROSITE" id="PS51820">
    <property type="entry name" value="PA14"/>
    <property type="match status" value="1"/>
</dbReference>